<dbReference type="InterPro" id="IPR036867">
    <property type="entry name" value="R3H_dom_sf"/>
</dbReference>
<evidence type="ECO:0000313" key="10">
    <source>
        <dbReference type="EMBL" id="KUF85743.1"/>
    </source>
</evidence>
<evidence type="ECO:0000256" key="6">
    <source>
        <dbReference type="SAM" id="MobiDB-lite"/>
    </source>
</evidence>
<dbReference type="PROSITE" id="PS50102">
    <property type="entry name" value="RRM"/>
    <property type="match status" value="1"/>
</dbReference>
<evidence type="ECO:0000256" key="3">
    <source>
        <dbReference type="ARBA" id="ARBA00022833"/>
    </source>
</evidence>
<dbReference type="SUPFAM" id="SSF90229">
    <property type="entry name" value="CCCH zinc finger"/>
    <property type="match status" value="1"/>
</dbReference>
<dbReference type="CDD" id="cd00590">
    <property type="entry name" value="RRM_SF"/>
    <property type="match status" value="1"/>
</dbReference>
<evidence type="ECO:0000259" key="8">
    <source>
        <dbReference type="PROSITE" id="PS50103"/>
    </source>
</evidence>
<feature type="region of interest" description="Disordered" evidence="6">
    <location>
        <begin position="240"/>
        <end position="262"/>
    </location>
</feature>
<accession>A0A0W8CNR6</accession>
<feature type="domain" description="RRM" evidence="7">
    <location>
        <begin position="8"/>
        <end position="79"/>
    </location>
</feature>
<evidence type="ECO:0000256" key="1">
    <source>
        <dbReference type="ARBA" id="ARBA00022723"/>
    </source>
</evidence>
<organism evidence="10 11">
    <name type="scientific">Phytophthora nicotianae</name>
    <name type="common">Potato buckeye rot agent</name>
    <name type="synonym">Phytophthora parasitica</name>
    <dbReference type="NCBI Taxonomy" id="4792"/>
    <lineage>
        <taxon>Eukaryota</taxon>
        <taxon>Sar</taxon>
        <taxon>Stramenopiles</taxon>
        <taxon>Oomycota</taxon>
        <taxon>Peronosporomycetes</taxon>
        <taxon>Peronosporales</taxon>
        <taxon>Peronosporaceae</taxon>
        <taxon>Phytophthora</taxon>
    </lineage>
</organism>
<dbReference type="Gene3D" id="3.30.1370.50">
    <property type="entry name" value="R3H-like domain"/>
    <property type="match status" value="1"/>
</dbReference>
<keyword evidence="4" id="KW-0694">RNA-binding</keyword>
<evidence type="ECO:0000313" key="11">
    <source>
        <dbReference type="Proteomes" id="UP000054636"/>
    </source>
</evidence>
<dbReference type="PROSITE" id="PS51061">
    <property type="entry name" value="R3H"/>
    <property type="match status" value="1"/>
</dbReference>
<reference evidence="10 11" key="1">
    <citation type="submission" date="2015-11" db="EMBL/GenBank/DDBJ databases">
        <title>Genomes and virulence difference between two physiological races of Phytophthora nicotianae.</title>
        <authorList>
            <person name="Liu H."/>
            <person name="Ma X."/>
            <person name="Yu H."/>
            <person name="Fang D."/>
            <person name="Li Y."/>
            <person name="Wang X."/>
            <person name="Wang W."/>
            <person name="Dong Y."/>
            <person name="Xiao B."/>
        </authorList>
    </citation>
    <scope>NUCLEOTIDE SEQUENCE [LARGE SCALE GENOMIC DNA]</scope>
    <source>
        <strain evidence="11">race 1</strain>
    </source>
</reference>
<dbReference type="InterPro" id="IPR035979">
    <property type="entry name" value="RBD_domain_sf"/>
</dbReference>
<evidence type="ECO:0000259" key="9">
    <source>
        <dbReference type="PROSITE" id="PS51061"/>
    </source>
</evidence>
<dbReference type="Pfam" id="PF00076">
    <property type="entry name" value="RRM_1"/>
    <property type="match status" value="1"/>
</dbReference>
<dbReference type="InterPro" id="IPR012677">
    <property type="entry name" value="Nucleotide-bd_a/b_plait_sf"/>
</dbReference>
<feature type="region of interest" description="Disordered" evidence="6">
    <location>
        <begin position="105"/>
        <end position="180"/>
    </location>
</feature>
<dbReference type="AlphaFoldDB" id="A0A0W8CNR6"/>
<dbReference type="InterPro" id="IPR000504">
    <property type="entry name" value="RRM_dom"/>
</dbReference>
<dbReference type="SUPFAM" id="SSF82708">
    <property type="entry name" value="R3H domain"/>
    <property type="match status" value="1"/>
</dbReference>
<dbReference type="PROSITE" id="PS50103">
    <property type="entry name" value="ZF_C3H1"/>
    <property type="match status" value="1"/>
</dbReference>
<dbReference type="Proteomes" id="UP000054636">
    <property type="component" value="Unassembled WGS sequence"/>
</dbReference>
<feature type="domain" description="R3H" evidence="9">
    <location>
        <begin position="177"/>
        <end position="241"/>
    </location>
</feature>
<dbReference type="SMART" id="SM00356">
    <property type="entry name" value="ZnF_C3H1"/>
    <property type="match status" value="1"/>
</dbReference>
<evidence type="ECO:0000256" key="4">
    <source>
        <dbReference type="PROSITE-ProRule" id="PRU00176"/>
    </source>
</evidence>
<evidence type="ECO:0000259" key="7">
    <source>
        <dbReference type="PROSITE" id="PS50102"/>
    </source>
</evidence>
<dbReference type="GO" id="GO:0003723">
    <property type="term" value="F:RNA binding"/>
    <property type="evidence" value="ECO:0007669"/>
    <property type="project" value="UniProtKB-UniRule"/>
</dbReference>
<dbReference type="EMBL" id="LNFP01001556">
    <property type="protein sequence ID" value="KUF85743.1"/>
    <property type="molecule type" value="Genomic_DNA"/>
</dbReference>
<gene>
    <name evidence="10" type="ORF">AM588_10000996</name>
</gene>
<dbReference type="InterPro" id="IPR001374">
    <property type="entry name" value="R3H_dom"/>
</dbReference>
<feature type="domain" description="C3H1-type" evidence="8">
    <location>
        <begin position="81"/>
        <end position="108"/>
    </location>
</feature>
<dbReference type="InterPro" id="IPR036855">
    <property type="entry name" value="Znf_CCCH_sf"/>
</dbReference>
<keyword evidence="2 5" id="KW-0863">Zinc-finger</keyword>
<comment type="caution">
    <text evidence="10">The sequence shown here is derived from an EMBL/GenBank/DDBJ whole genome shotgun (WGS) entry which is preliminary data.</text>
</comment>
<dbReference type="SUPFAM" id="SSF54928">
    <property type="entry name" value="RNA-binding domain, RBD"/>
    <property type="match status" value="1"/>
</dbReference>
<dbReference type="Gene3D" id="3.30.70.330">
    <property type="match status" value="1"/>
</dbReference>
<dbReference type="GO" id="GO:0008270">
    <property type="term" value="F:zinc ion binding"/>
    <property type="evidence" value="ECO:0007669"/>
    <property type="project" value="UniProtKB-KW"/>
</dbReference>
<keyword evidence="3 5" id="KW-0862">Zinc</keyword>
<dbReference type="CDD" id="cd02325">
    <property type="entry name" value="R3H"/>
    <property type="match status" value="1"/>
</dbReference>
<feature type="zinc finger region" description="C3H1-type" evidence="5">
    <location>
        <begin position="81"/>
        <end position="108"/>
    </location>
</feature>
<proteinExistence type="predicted"/>
<dbReference type="Pfam" id="PF01424">
    <property type="entry name" value="R3H"/>
    <property type="match status" value="1"/>
</dbReference>
<dbReference type="SMART" id="SM00393">
    <property type="entry name" value="R3H"/>
    <property type="match status" value="1"/>
</dbReference>
<dbReference type="InterPro" id="IPR000571">
    <property type="entry name" value="Znf_CCCH"/>
</dbReference>
<dbReference type="SMART" id="SM00360">
    <property type="entry name" value="RRM"/>
    <property type="match status" value="1"/>
</dbReference>
<sequence>MAYSGEEATIVLSGIGTELSDGMLMNMYRTYGPIVRVRHNGTNSAQVVFAQKQHAQRAMEATNGAVVYGKTLKVSLQRKFKKTTEPCRGFAAGICRQGDMCKYYHSESDSDDEAPSKPVVKQTKKPQPKTPMAKSKPAASSWSSSSSSDSSEDEAPAKPVKPTPAPRRNHKAGGISEGSSHTLVKKIEAFNESGEGTELHLDANLNGFERLLAHDCAERLGLAHESIGSGLERHIIISRHGTKRAATDSSHSHKSKKSKHRH</sequence>
<evidence type="ECO:0000256" key="2">
    <source>
        <dbReference type="ARBA" id="ARBA00022771"/>
    </source>
</evidence>
<evidence type="ECO:0000256" key="5">
    <source>
        <dbReference type="PROSITE-ProRule" id="PRU00723"/>
    </source>
</evidence>
<feature type="compositionally biased region" description="Low complexity" evidence="6">
    <location>
        <begin position="130"/>
        <end position="149"/>
    </location>
</feature>
<name>A0A0W8CNR6_PHYNI</name>
<feature type="compositionally biased region" description="Basic residues" evidence="6">
    <location>
        <begin position="252"/>
        <end position="262"/>
    </location>
</feature>
<dbReference type="Gene3D" id="3.30.1370.210">
    <property type="match status" value="1"/>
</dbReference>
<protein>
    <submittedName>
        <fullName evidence="10">Lysosomal thioesterase PPT2-B</fullName>
    </submittedName>
</protein>
<keyword evidence="1 5" id="KW-0479">Metal-binding</keyword>